<sequence length="522" mass="55765">MNGPRYGLRSVAALAAAAAAAETGLALVGGLAAAAEGAAVLGALAVLAARYVTGFESQDSAHRVASRLIEERRAGLGDWERVVGDTLAGDGDRAQLLCPRLQRLYAARLTERHAVSLYDRPEAAAALVGPEVWPLIDPRRAAGRPAGRAPRRRPPPGRALSSARETRSAHHNHTRHRGVTVTSIQAAESGLSVVGSRPVVSALTPRQAGERARQVLDEVGRAVVGKPEALELVLLGVLAGGHVLIEDLPGLGKTLLARSFATALGLDFRRIQFTPDLLPSDVSGAPFYDQRSGEMVFRPGPLFTHLLLADEVNRTPPKTQAALLEAMAEAQVSVDGVTRRLPDPFVVIATANPIEYEGTYSLPEAQLDRFMLRVRMGYLPVAQESAMLRARLDRAAPEAVLDRLTDPAEVLAMRAALELVEVDDDLVDYVVALVDATRSHPQIQVGASPRGGLALIQLARARAMTDGRDYVVPEDVKTLAVPALAHRVTLRPELWVRQINADDVIAELIESVGAPQTAPARP</sequence>
<reference evidence="4 5" key="1">
    <citation type="journal article" date="2019" name="Int. J. Syst. Evol. Microbiol.">
        <title>The Global Catalogue of Microorganisms (GCM) 10K type strain sequencing project: providing services to taxonomists for standard genome sequencing and annotation.</title>
        <authorList>
            <consortium name="The Broad Institute Genomics Platform"/>
            <consortium name="The Broad Institute Genome Sequencing Center for Infectious Disease"/>
            <person name="Wu L."/>
            <person name="Ma J."/>
        </authorList>
    </citation>
    <scope>NUCLEOTIDE SEQUENCE [LARGE SCALE GENOMIC DNA]</scope>
    <source>
        <strain evidence="4 5">JCM 14560</strain>
    </source>
</reference>
<comment type="caution">
    <text evidence="4">The sequence shown here is derived from an EMBL/GenBank/DDBJ whole genome shotgun (WGS) entry which is preliminary data.</text>
</comment>
<protein>
    <recommendedName>
        <fullName evidence="6">MoxR-like ATPase</fullName>
    </recommendedName>
</protein>
<dbReference type="PANTHER" id="PTHR42759">
    <property type="entry name" value="MOXR FAMILY PROTEIN"/>
    <property type="match status" value="1"/>
</dbReference>
<dbReference type="SUPFAM" id="SSF52540">
    <property type="entry name" value="P-loop containing nucleoside triphosphate hydrolases"/>
    <property type="match status" value="1"/>
</dbReference>
<feature type="domain" description="ChlI/MoxR AAA lid" evidence="3">
    <location>
        <begin position="436"/>
        <end position="507"/>
    </location>
</feature>
<dbReference type="Pfam" id="PF07726">
    <property type="entry name" value="AAA_3"/>
    <property type="match status" value="1"/>
</dbReference>
<dbReference type="InterPro" id="IPR027417">
    <property type="entry name" value="P-loop_NTPase"/>
</dbReference>
<feature type="compositionally biased region" description="Basic residues" evidence="1">
    <location>
        <begin position="169"/>
        <end position="178"/>
    </location>
</feature>
<feature type="region of interest" description="Disordered" evidence="1">
    <location>
        <begin position="139"/>
        <end position="178"/>
    </location>
</feature>
<dbReference type="Gene3D" id="3.40.50.300">
    <property type="entry name" value="P-loop containing nucleotide triphosphate hydrolases"/>
    <property type="match status" value="1"/>
</dbReference>
<dbReference type="PANTHER" id="PTHR42759:SF5">
    <property type="entry name" value="METHANOL DEHYDROGENASE REGULATOR"/>
    <property type="match status" value="1"/>
</dbReference>
<evidence type="ECO:0000259" key="2">
    <source>
        <dbReference type="Pfam" id="PF07726"/>
    </source>
</evidence>
<dbReference type="Gene3D" id="1.10.8.80">
    <property type="entry name" value="Magnesium chelatase subunit I, C-Terminal domain"/>
    <property type="match status" value="1"/>
</dbReference>
<dbReference type="Proteomes" id="UP001422759">
    <property type="component" value="Unassembled WGS sequence"/>
</dbReference>
<evidence type="ECO:0000259" key="3">
    <source>
        <dbReference type="Pfam" id="PF17863"/>
    </source>
</evidence>
<proteinExistence type="predicted"/>
<evidence type="ECO:0000313" key="5">
    <source>
        <dbReference type="Proteomes" id="UP001422759"/>
    </source>
</evidence>
<keyword evidence="5" id="KW-1185">Reference proteome</keyword>
<dbReference type="Pfam" id="PF17863">
    <property type="entry name" value="AAA_lid_2"/>
    <property type="match status" value="1"/>
</dbReference>
<evidence type="ECO:0000256" key="1">
    <source>
        <dbReference type="SAM" id="MobiDB-lite"/>
    </source>
</evidence>
<dbReference type="EMBL" id="BAAANT010000037">
    <property type="protein sequence ID" value="GAA2153199.1"/>
    <property type="molecule type" value="Genomic_DNA"/>
</dbReference>
<dbReference type="InterPro" id="IPR050764">
    <property type="entry name" value="CbbQ/NirQ/NorQ/GpvN"/>
</dbReference>
<dbReference type="InterPro" id="IPR041628">
    <property type="entry name" value="ChlI/MoxR_AAA_lid"/>
</dbReference>
<evidence type="ECO:0000313" key="4">
    <source>
        <dbReference type="EMBL" id="GAA2153199.1"/>
    </source>
</evidence>
<organism evidence="4 5">
    <name type="scientific">Kitasatospora kazusensis</name>
    <dbReference type="NCBI Taxonomy" id="407974"/>
    <lineage>
        <taxon>Bacteria</taxon>
        <taxon>Bacillati</taxon>
        <taxon>Actinomycetota</taxon>
        <taxon>Actinomycetes</taxon>
        <taxon>Kitasatosporales</taxon>
        <taxon>Streptomycetaceae</taxon>
        <taxon>Kitasatospora</taxon>
    </lineage>
</organism>
<dbReference type="InterPro" id="IPR011703">
    <property type="entry name" value="ATPase_AAA-3"/>
</dbReference>
<accession>A0ABN3A3I7</accession>
<gene>
    <name evidence="4" type="ORF">GCM10009760_50650</name>
</gene>
<feature type="domain" description="ATPase AAA-3" evidence="2">
    <location>
        <begin position="242"/>
        <end position="372"/>
    </location>
</feature>
<evidence type="ECO:0008006" key="6">
    <source>
        <dbReference type="Google" id="ProtNLM"/>
    </source>
</evidence>
<name>A0ABN3A3I7_9ACTN</name>